<dbReference type="GO" id="GO:0015031">
    <property type="term" value="P:protein transport"/>
    <property type="evidence" value="ECO:0007669"/>
    <property type="project" value="UniProtKB-KW"/>
</dbReference>
<evidence type="ECO:0000256" key="5">
    <source>
        <dbReference type="ARBA" id="ARBA00022927"/>
    </source>
</evidence>
<dbReference type="PANTHER" id="PTHR12428:SF65">
    <property type="entry name" value="CYTOCHROME C OXIDASE ASSEMBLY PROTEIN COX18, MITOCHONDRIAL"/>
    <property type="match status" value="1"/>
</dbReference>
<keyword evidence="4 9" id="KW-0812">Transmembrane</keyword>
<dbReference type="RefSeq" id="WP_057873948.1">
    <property type="nucleotide sequence ID" value="NZ_AYYI01000036.1"/>
</dbReference>
<dbReference type="Proteomes" id="UP000051638">
    <property type="component" value="Unassembled WGS sequence"/>
</dbReference>
<dbReference type="PANTHER" id="PTHR12428">
    <property type="entry name" value="OXA1"/>
    <property type="match status" value="1"/>
</dbReference>
<dbReference type="OrthoDB" id="9780552at2"/>
<evidence type="ECO:0000256" key="9">
    <source>
        <dbReference type="RuleBase" id="RU003945"/>
    </source>
</evidence>
<evidence type="ECO:0000313" key="13">
    <source>
        <dbReference type="EMBL" id="KRM97775.1"/>
    </source>
</evidence>
<keyword evidence="7 11" id="KW-0472">Membrane</keyword>
<dbReference type="STRING" id="1423796.FC24_GL001381"/>
<keyword evidence="6 11" id="KW-1133">Transmembrane helix</keyword>
<dbReference type="InterPro" id="IPR047196">
    <property type="entry name" value="YidC_ALB_C"/>
</dbReference>
<evidence type="ECO:0000256" key="1">
    <source>
        <dbReference type="ARBA" id="ARBA00004651"/>
    </source>
</evidence>
<feature type="transmembrane region" description="Helical" evidence="11">
    <location>
        <begin position="67"/>
        <end position="87"/>
    </location>
</feature>
<protein>
    <submittedName>
        <fullName evidence="13">Integral membrane protein</fullName>
    </submittedName>
</protein>
<dbReference type="Pfam" id="PF02096">
    <property type="entry name" value="60KD_IMP"/>
    <property type="match status" value="1"/>
</dbReference>
<feature type="transmembrane region" description="Helical" evidence="11">
    <location>
        <begin position="238"/>
        <end position="258"/>
    </location>
</feature>
<dbReference type="PATRIC" id="fig|1423796.3.peg.1408"/>
<reference evidence="13 14" key="1">
    <citation type="journal article" date="2015" name="Genome Announc.">
        <title>Expanding the biotechnology potential of lactobacilli through comparative genomics of 213 strains and associated genera.</title>
        <authorList>
            <person name="Sun Z."/>
            <person name="Harris H.M."/>
            <person name="McCann A."/>
            <person name="Guo C."/>
            <person name="Argimon S."/>
            <person name="Zhang W."/>
            <person name="Yang X."/>
            <person name="Jeffery I.B."/>
            <person name="Cooney J.C."/>
            <person name="Kagawa T.F."/>
            <person name="Liu W."/>
            <person name="Song Y."/>
            <person name="Salvetti E."/>
            <person name="Wrobel A."/>
            <person name="Rasinkangas P."/>
            <person name="Parkhill J."/>
            <person name="Rea M.C."/>
            <person name="O'Sullivan O."/>
            <person name="Ritari J."/>
            <person name="Douillard F.P."/>
            <person name="Paul Ross R."/>
            <person name="Yang R."/>
            <person name="Briner A.E."/>
            <person name="Felis G.E."/>
            <person name="de Vos W.M."/>
            <person name="Barrangou R."/>
            <person name="Klaenhammer T.R."/>
            <person name="Caufield P.W."/>
            <person name="Cui Y."/>
            <person name="Zhang H."/>
            <person name="O'Toole P.W."/>
        </authorList>
    </citation>
    <scope>NUCLEOTIDE SEQUENCE [LARGE SCALE GENOMIC DNA]</scope>
    <source>
        <strain evidence="13 14">DSM 20253</strain>
    </source>
</reference>
<organism evidence="13 14">
    <name type="scientific">Loigolactobacillus rennini DSM 20253</name>
    <dbReference type="NCBI Taxonomy" id="1423796"/>
    <lineage>
        <taxon>Bacteria</taxon>
        <taxon>Bacillati</taxon>
        <taxon>Bacillota</taxon>
        <taxon>Bacilli</taxon>
        <taxon>Lactobacillales</taxon>
        <taxon>Lactobacillaceae</taxon>
        <taxon>Loigolactobacillus</taxon>
    </lineage>
</organism>
<feature type="compositionally biased region" description="Basic residues" evidence="10">
    <location>
        <begin position="302"/>
        <end position="313"/>
    </location>
</feature>
<keyword evidence="8" id="KW-0143">Chaperone</keyword>
<dbReference type="GO" id="GO:0005886">
    <property type="term" value="C:plasma membrane"/>
    <property type="evidence" value="ECO:0007669"/>
    <property type="project" value="UniProtKB-SubCell"/>
</dbReference>
<dbReference type="EMBL" id="AYYI01000036">
    <property type="protein sequence ID" value="KRM97775.1"/>
    <property type="molecule type" value="Genomic_DNA"/>
</dbReference>
<name>A0A0R2D0I1_9LACO</name>
<feature type="transmembrane region" description="Helical" evidence="11">
    <location>
        <begin position="184"/>
        <end position="204"/>
    </location>
</feature>
<keyword evidence="14" id="KW-1185">Reference proteome</keyword>
<feature type="transmembrane region" description="Helical" evidence="11">
    <location>
        <begin position="139"/>
        <end position="164"/>
    </location>
</feature>
<comment type="subcellular location">
    <subcellularLocation>
        <location evidence="1">Cell membrane</location>
        <topology evidence="1">Multi-pass membrane protein</topology>
    </subcellularLocation>
    <subcellularLocation>
        <location evidence="9">Membrane</location>
        <topology evidence="9">Multi-pass membrane protein</topology>
    </subcellularLocation>
</comment>
<dbReference type="AlphaFoldDB" id="A0A0R2D0I1"/>
<proteinExistence type="inferred from homology"/>
<gene>
    <name evidence="13" type="ORF">FC24_GL001381</name>
</gene>
<accession>A0A0R2D0I1</accession>
<keyword evidence="3" id="KW-1003">Cell membrane</keyword>
<evidence type="ECO:0000256" key="7">
    <source>
        <dbReference type="ARBA" id="ARBA00023136"/>
    </source>
</evidence>
<feature type="domain" description="Membrane insertase YidC/Oxa/ALB C-terminal" evidence="12">
    <location>
        <begin position="67"/>
        <end position="255"/>
    </location>
</feature>
<evidence type="ECO:0000256" key="11">
    <source>
        <dbReference type="SAM" id="Phobius"/>
    </source>
</evidence>
<dbReference type="GO" id="GO:0051205">
    <property type="term" value="P:protein insertion into membrane"/>
    <property type="evidence" value="ECO:0007669"/>
    <property type="project" value="TreeGrafter"/>
</dbReference>
<dbReference type="GO" id="GO:0032977">
    <property type="term" value="F:membrane insertase activity"/>
    <property type="evidence" value="ECO:0007669"/>
    <property type="project" value="InterPro"/>
</dbReference>
<evidence type="ECO:0000256" key="6">
    <source>
        <dbReference type="ARBA" id="ARBA00022989"/>
    </source>
</evidence>
<dbReference type="PROSITE" id="PS51257">
    <property type="entry name" value="PROKAR_LIPOPROTEIN"/>
    <property type="match status" value="1"/>
</dbReference>
<dbReference type="PRINTS" id="PR00701">
    <property type="entry name" value="60KDINNERMP"/>
</dbReference>
<dbReference type="CDD" id="cd20070">
    <property type="entry name" value="5TM_YidC_Alb3"/>
    <property type="match status" value="1"/>
</dbReference>
<evidence type="ECO:0000256" key="10">
    <source>
        <dbReference type="SAM" id="MobiDB-lite"/>
    </source>
</evidence>
<dbReference type="InterPro" id="IPR028055">
    <property type="entry name" value="YidC/Oxa/ALB_C"/>
</dbReference>
<sequence>MKRLKRLLTYGGLFTTLTLFLSACTTTQTHQQPPTGFFYGSIYHFLGLPMKHLITWIADLFGNPPNYGWAILLITLIVRLILMPLMLNQSKKTITQQHKREAIQPQLTDIQERQSKATSPEEKAELTQEMMTVMRENGVSMTGGMGCLPLLIQLPIFSALYMAIRYSSEIFKSTFLGISLGHTNLIVAILAGLTYVLQGYLSLVGLPESQKKQMKTMMMMSPLMTFFIAMVSPAGLGLYFFAGGILAIVQTLITNFYYMPRIKAEVAADLKKNPPKQVVKPAPKKPAAPKPAKPQRPAVQPHRNRNAGKQRRS</sequence>
<evidence type="ECO:0000256" key="3">
    <source>
        <dbReference type="ARBA" id="ARBA00022475"/>
    </source>
</evidence>
<dbReference type="InterPro" id="IPR001708">
    <property type="entry name" value="YidC/ALB3/OXA1/COX18"/>
</dbReference>
<feature type="compositionally biased region" description="Pro residues" evidence="10">
    <location>
        <begin position="284"/>
        <end position="294"/>
    </location>
</feature>
<comment type="similarity">
    <text evidence="9">Belongs to the OXA1/ALB3/YidC family.</text>
</comment>
<keyword evidence="5" id="KW-0653">Protein transport</keyword>
<evidence type="ECO:0000259" key="12">
    <source>
        <dbReference type="Pfam" id="PF02096"/>
    </source>
</evidence>
<evidence type="ECO:0000313" key="14">
    <source>
        <dbReference type="Proteomes" id="UP000051638"/>
    </source>
</evidence>
<evidence type="ECO:0000256" key="4">
    <source>
        <dbReference type="ARBA" id="ARBA00022692"/>
    </source>
</evidence>
<comment type="caution">
    <text evidence="13">The sequence shown here is derived from an EMBL/GenBank/DDBJ whole genome shotgun (WGS) entry which is preliminary data.</text>
</comment>
<keyword evidence="2" id="KW-0813">Transport</keyword>
<feature type="region of interest" description="Disordered" evidence="10">
    <location>
        <begin position="273"/>
        <end position="313"/>
    </location>
</feature>
<evidence type="ECO:0000256" key="8">
    <source>
        <dbReference type="ARBA" id="ARBA00023186"/>
    </source>
</evidence>
<dbReference type="NCBIfam" id="TIGR03592">
    <property type="entry name" value="yidC_oxa1_cterm"/>
    <property type="match status" value="1"/>
</dbReference>
<evidence type="ECO:0000256" key="2">
    <source>
        <dbReference type="ARBA" id="ARBA00022448"/>
    </source>
</evidence>